<sequence length="255" mass="30285">MIKFFRKIRQNLMLENRTGKYFKYAIGEIILVVIGILIAIQLNDLNENRKEHKKELSFIKKLQEDINFDIRHLTKQDSILAGYLSNQEKIPELLLKATSVKDIANIESVMHKSWNNIEINRKTYNEMLNTSGIYIIKNKELLIHLNEHYALIEKYQQFMREITEDGREYMKNPDLDTFRFLKKYYENPEFDINRIDTSWIGNYNSPTYLALSRYYNHVIGGVNGNKRTYIKEILTSSNALLNEIKQELTSRNYNN</sequence>
<feature type="transmembrane region" description="Helical" evidence="1">
    <location>
        <begin position="21"/>
        <end position="42"/>
    </location>
</feature>
<keyword evidence="1" id="KW-1133">Transmembrane helix</keyword>
<dbReference type="RefSeq" id="WP_147769384.1">
    <property type="nucleotide sequence ID" value="NZ_VRKQ01000016.1"/>
</dbReference>
<keyword evidence="3" id="KW-1185">Reference proteome</keyword>
<gene>
    <name evidence="2" type="ORF">FUA22_14885</name>
</gene>
<dbReference type="EMBL" id="VRKQ01000016">
    <property type="protein sequence ID" value="TXG35778.1"/>
    <property type="molecule type" value="Genomic_DNA"/>
</dbReference>
<accession>A0A5C7GFU6</accession>
<dbReference type="Proteomes" id="UP000321080">
    <property type="component" value="Unassembled WGS sequence"/>
</dbReference>
<dbReference type="OrthoDB" id="821805at2"/>
<reference evidence="2 3" key="1">
    <citation type="submission" date="2019-08" db="EMBL/GenBank/DDBJ databases">
        <title>Seonamhaeicola sediminis sp. nov., isolated from marine sediment.</title>
        <authorList>
            <person name="Cao W.R."/>
        </authorList>
    </citation>
    <scope>NUCLEOTIDE SEQUENCE [LARGE SCALE GENOMIC DNA]</scope>
    <source>
        <strain evidence="2 3">1505</strain>
    </source>
</reference>
<keyword evidence="1" id="KW-0812">Transmembrane</keyword>
<evidence type="ECO:0000256" key="1">
    <source>
        <dbReference type="SAM" id="Phobius"/>
    </source>
</evidence>
<dbReference type="AlphaFoldDB" id="A0A5C7GFU6"/>
<evidence type="ECO:0000313" key="3">
    <source>
        <dbReference type="Proteomes" id="UP000321080"/>
    </source>
</evidence>
<evidence type="ECO:0000313" key="2">
    <source>
        <dbReference type="EMBL" id="TXG35778.1"/>
    </source>
</evidence>
<keyword evidence="1" id="KW-0472">Membrane</keyword>
<protein>
    <submittedName>
        <fullName evidence="2">Uncharacterized protein</fullName>
    </submittedName>
</protein>
<comment type="caution">
    <text evidence="2">The sequence shown here is derived from an EMBL/GenBank/DDBJ whole genome shotgun (WGS) entry which is preliminary data.</text>
</comment>
<dbReference type="InterPro" id="IPR045749">
    <property type="entry name" value="DUF6090"/>
</dbReference>
<dbReference type="Pfam" id="PF19578">
    <property type="entry name" value="DUF6090"/>
    <property type="match status" value="1"/>
</dbReference>
<name>A0A5C7GFU6_9FLAO</name>
<proteinExistence type="predicted"/>
<organism evidence="2 3">
    <name type="scientific">Seonamhaeicola maritimus</name>
    <dbReference type="NCBI Taxonomy" id="2591822"/>
    <lineage>
        <taxon>Bacteria</taxon>
        <taxon>Pseudomonadati</taxon>
        <taxon>Bacteroidota</taxon>
        <taxon>Flavobacteriia</taxon>
        <taxon>Flavobacteriales</taxon>
        <taxon>Flavobacteriaceae</taxon>
    </lineage>
</organism>